<evidence type="ECO:0000313" key="1">
    <source>
        <dbReference type="EMBL" id="KAG0140076.1"/>
    </source>
</evidence>
<name>A0A9P6T5T7_9BASI</name>
<sequence>MSLTPEMTSSLSQLSSHIKEIVDAQIVAINSLRVDAQIVAIDSLSPCFESLIDNRIS</sequence>
<evidence type="ECO:0000313" key="2">
    <source>
        <dbReference type="Proteomes" id="UP000886653"/>
    </source>
</evidence>
<accession>A0A9P6T5T7</accession>
<organism evidence="1 2">
    <name type="scientific">Cronartium quercuum f. sp. fusiforme G11</name>
    <dbReference type="NCBI Taxonomy" id="708437"/>
    <lineage>
        <taxon>Eukaryota</taxon>
        <taxon>Fungi</taxon>
        <taxon>Dikarya</taxon>
        <taxon>Basidiomycota</taxon>
        <taxon>Pucciniomycotina</taxon>
        <taxon>Pucciniomycetes</taxon>
        <taxon>Pucciniales</taxon>
        <taxon>Coleosporiaceae</taxon>
        <taxon>Cronartium</taxon>
    </lineage>
</organism>
<dbReference type="Proteomes" id="UP000886653">
    <property type="component" value="Unassembled WGS sequence"/>
</dbReference>
<dbReference type="AlphaFoldDB" id="A0A9P6T5T7"/>
<comment type="caution">
    <text evidence="1">The sequence shown here is derived from an EMBL/GenBank/DDBJ whole genome shotgun (WGS) entry which is preliminary data.</text>
</comment>
<keyword evidence="2" id="KW-1185">Reference proteome</keyword>
<proteinExistence type="predicted"/>
<protein>
    <submittedName>
        <fullName evidence="1">Uncharacterized protein</fullName>
    </submittedName>
</protein>
<dbReference type="EMBL" id="MU167478">
    <property type="protein sequence ID" value="KAG0140076.1"/>
    <property type="molecule type" value="Genomic_DNA"/>
</dbReference>
<reference evidence="1" key="1">
    <citation type="submission" date="2013-11" db="EMBL/GenBank/DDBJ databases">
        <title>Genome sequence of the fusiform rust pathogen reveals effectors for host alternation and coevolution with pine.</title>
        <authorList>
            <consortium name="DOE Joint Genome Institute"/>
            <person name="Smith K."/>
            <person name="Pendleton A."/>
            <person name="Kubisiak T."/>
            <person name="Anderson C."/>
            <person name="Salamov A."/>
            <person name="Aerts A."/>
            <person name="Riley R."/>
            <person name="Clum A."/>
            <person name="Lindquist E."/>
            <person name="Ence D."/>
            <person name="Campbell M."/>
            <person name="Kronenberg Z."/>
            <person name="Feau N."/>
            <person name="Dhillon B."/>
            <person name="Hamelin R."/>
            <person name="Burleigh J."/>
            <person name="Smith J."/>
            <person name="Yandell M."/>
            <person name="Nelson C."/>
            <person name="Grigoriev I."/>
            <person name="Davis J."/>
        </authorList>
    </citation>
    <scope>NUCLEOTIDE SEQUENCE</scope>
    <source>
        <strain evidence="1">G11</strain>
    </source>
</reference>
<gene>
    <name evidence="1" type="ORF">CROQUDRAFT_100625</name>
</gene>